<reference evidence="9" key="2">
    <citation type="submission" date="2021-04" db="EMBL/GenBank/DDBJ databases">
        <authorList>
            <person name="Gilroy R."/>
        </authorList>
    </citation>
    <scope>NUCLEOTIDE SEQUENCE</scope>
    <source>
        <strain evidence="9">ChiW7-2402</strain>
    </source>
</reference>
<evidence type="ECO:0000313" key="9">
    <source>
        <dbReference type="EMBL" id="HIZ72258.1"/>
    </source>
</evidence>
<evidence type="ECO:0000256" key="4">
    <source>
        <dbReference type="ARBA" id="ARBA00023295"/>
    </source>
</evidence>
<dbReference type="AlphaFoldDB" id="A0A9D2G464"/>
<dbReference type="SMART" id="SM00633">
    <property type="entry name" value="Glyco_10"/>
    <property type="match status" value="1"/>
</dbReference>
<evidence type="ECO:0000313" key="10">
    <source>
        <dbReference type="Proteomes" id="UP000824102"/>
    </source>
</evidence>
<dbReference type="InterPro" id="IPR001000">
    <property type="entry name" value="GH10_dom"/>
</dbReference>
<dbReference type="Pfam" id="PF00331">
    <property type="entry name" value="Glyco_hydro_10"/>
    <property type="match status" value="1"/>
</dbReference>
<evidence type="ECO:0000256" key="3">
    <source>
        <dbReference type="ARBA" id="ARBA00023277"/>
    </source>
</evidence>
<sequence length="383" mass="43850">MKKVLASILAAAVLAGAALAMTGCGEMTLRKKYEDYFLVGATMNSGNYLGYEELAAEFSSMTCENEMKWNNLQPDEGLFTYALADEMIDFAVEHDMKVRGHCIGWHNKDAVPSWVYSGTFEDAKERLLTHTTEVITHFGEKYGDTVYAWDVWNEMLTDDRDQDDTNLFRVSYGDDAANGSRWHQLAGLARNNTPEERAAANEKIEDLIVETFAVARACAPEGTKLYYNEYFENNTDKCQKMIVLLEDLLEKGCEIDGVGIQAHYDINSFDPEMLEQLILDIHELGLDVQITEVDFSMYNYNGDRDLYYYEFTEEMEELQASCFGKVYEIARKHKDKVSCVTQWGVADDDSYLFNMPVSNRQDWPYLFDADLQPKLAYYAVMDF</sequence>
<evidence type="ECO:0000256" key="1">
    <source>
        <dbReference type="ARBA" id="ARBA00007495"/>
    </source>
</evidence>
<keyword evidence="5 6" id="KW-0624">Polysaccharide degradation</keyword>
<comment type="catalytic activity">
    <reaction evidence="6">
        <text>Endohydrolysis of (1-&gt;4)-beta-D-xylosidic linkages in xylans.</text>
        <dbReference type="EC" id="3.2.1.8"/>
    </reaction>
</comment>
<reference evidence="9" key="1">
    <citation type="journal article" date="2021" name="PeerJ">
        <title>Extensive microbial diversity within the chicken gut microbiome revealed by metagenomics and culture.</title>
        <authorList>
            <person name="Gilroy R."/>
            <person name="Ravi A."/>
            <person name="Getino M."/>
            <person name="Pursley I."/>
            <person name="Horton D.L."/>
            <person name="Alikhan N.F."/>
            <person name="Baker D."/>
            <person name="Gharbi K."/>
            <person name="Hall N."/>
            <person name="Watson M."/>
            <person name="Adriaenssens E.M."/>
            <person name="Foster-Nyarko E."/>
            <person name="Jarju S."/>
            <person name="Secka A."/>
            <person name="Antonio M."/>
            <person name="Oren A."/>
            <person name="Chaudhuri R.R."/>
            <person name="La Ragione R."/>
            <person name="Hildebrand F."/>
            <person name="Pallen M.J."/>
        </authorList>
    </citation>
    <scope>NUCLEOTIDE SEQUENCE</scope>
    <source>
        <strain evidence="9">ChiW7-2402</strain>
    </source>
</reference>
<dbReference type="PANTHER" id="PTHR31490:SF90">
    <property type="entry name" value="ENDO-1,4-BETA-XYLANASE A"/>
    <property type="match status" value="1"/>
</dbReference>
<dbReference type="PANTHER" id="PTHR31490">
    <property type="entry name" value="GLYCOSYL HYDROLASE"/>
    <property type="match status" value="1"/>
</dbReference>
<keyword evidence="7" id="KW-0732">Signal</keyword>
<proteinExistence type="inferred from homology"/>
<dbReference type="EMBL" id="DXBB01000033">
    <property type="protein sequence ID" value="HIZ72258.1"/>
    <property type="molecule type" value="Genomic_DNA"/>
</dbReference>
<dbReference type="GO" id="GO:0031176">
    <property type="term" value="F:endo-1,4-beta-xylanase activity"/>
    <property type="evidence" value="ECO:0007669"/>
    <property type="project" value="UniProtKB-EC"/>
</dbReference>
<evidence type="ECO:0000256" key="7">
    <source>
        <dbReference type="SAM" id="SignalP"/>
    </source>
</evidence>
<evidence type="ECO:0000256" key="5">
    <source>
        <dbReference type="ARBA" id="ARBA00023326"/>
    </source>
</evidence>
<feature type="signal peptide" evidence="7">
    <location>
        <begin position="1"/>
        <end position="20"/>
    </location>
</feature>
<feature type="domain" description="GH10" evidence="8">
    <location>
        <begin position="23"/>
        <end position="383"/>
    </location>
</feature>
<comment type="caution">
    <text evidence="9">The sequence shown here is derived from an EMBL/GenBank/DDBJ whole genome shotgun (WGS) entry which is preliminary data.</text>
</comment>
<feature type="chain" id="PRO_5038868322" description="Beta-xylanase" evidence="7">
    <location>
        <begin position="21"/>
        <end position="383"/>
    </location>
</feature>
<keyword evidence="2 6" id="KW-0378">Hydrolase</keyword>
<dbReference type="EC" id="3.2.1.8" evidence="6"/>
<evidence type="ECO:0000259" key="8">
    <source>
        <dbReference type="PROSITE" id="PS51760"/>
    </source>
</evidence>
<dbReference type="Gene3D" id="3.20.20.80">
    <property type="entry name" value="Glycosidases"/>
    <property type="match status" value="1"/>
</dbReference>
<dbReference type="PRINTS" id="PR00134">
    <property type="entry name" value="GLHYDRLASE10"/>
</dbReference>
<keyword evidence="4 6" id="KW-0326">Glycosidase</keyword>
<gene>
    <name evidence="9" type="ORF">H9964_01610</name>
</gene>
<dbReference type="PROSITE" id="PS51760">
    <property type="entry name" value="GH10_2"/>
    <property type="match status" value="1"/>
</dbReference>
<protein>
    <recommendedName>
        <fullName evidence="6">Beta-xylanase</fullName>
        <ecNumber evidence="6">3.2.1.8</ecNumber>
    </recommendedName>
</protein>
<dbReference type="PROSITE" id="PS51257">
    <property type="entry name" value="PROKAR_LIPOPROTEIN"/>
    <property type="match status" value="1"/>
</dbReference>
<organism evidence="9 10">
    <name type="scientific">Candidatus Gallimonas intestinavium</name>
    <dbReference type="NCBI Taxonomy" id="2838603"/>
    <lineage>
        <taxon>Bacteria</taxon>
        <taxon>Bacillati</taxon>
        <taxon>Bacillota</taxon>
        <taxon>Clostridia</taxon>
        <taxon>Candidatus Gallimonas</taxon>
    </lineage>
</organism>
<dbReference type="InterPro" id="IPR017853">
    <property type="entry name" value="GH"/>
</dbReference>
<comment type="similarity">
    <text evidence="1 6">Belongs to the glycosyl hydrolase 10 (cellulase F) family.</text>
</comment>
<dbReference type="SUPFAM" id="SSF51445">
    <property type="entry name" value="(Trans)glycosidases"/>
    <property type="match status" value="1"/>
</dbReference>
<accession>A0A9D2G464</accession>
<keyword evidence="3 6" id="KW-0119">Carbohydrate metabolism</keyword>
<dbReference type="GO" id="GO:0000272">
    <property type="term" value="P:polysaccharide catabolic process"/>
    <property type="evidence" value="ECO:0007669"/>
    <property type="project" value="UniProtKB-KW"/>
</dbReference>
<evidence type="ECO:0000256" key="2">
    <source>
        <dbReference type="ARBA" id="ARBA00022801"/>
    </source>
</evidence>
<name>A0A9D2G464_9FIRM</name>
<dbReference type="Proteomes" id="UP000824102">
    <property type="component" value="Unassembled WGS sequence"/>
</dbReference>
<evidence type="ECO:0000256" key="6">
    <source>
        <dbReference type="RuleBase" id="RU361174"/>
    </source>
</evidence>
<dbReference type="InterPro" id="IPR044846">
    <property type="entry name" value="GH10"/>
</dbReference>